<evidence type="ECO:0000313" key="4">
    <source>
        <dbReference type="RefSeq" id="XP_006822513.1"/>
    </source>
</evidence>
<dbReference type="RefSeq" id="XP_006822513.1">
    <property type="nucleotide sequence ID" value="XM_006822450.1"/>
</dbReference>
<protein>
    <submittedName>
        <fullName evidence="4">Carbohydrate sulfotransferase 3-like</fullName>
    </submittedName>
</protein>
<keyword evidence="1" id="KW-0812">Transmembrane</keyword>
<dbReference type="PANTHER" id="PTHR10704:SF71">
    <property type="entry name" value="CARBOHYDRATE SULFOTRANSFERASE 1-LIKE"/>
    <property type="match status" value="1"/>
</dbReference>
<dbReference type="GeneID" id="102809065"/>
<dbReference type="InterPro" id="IPR051135">
    <property type="entry name" value="Gal/GlcNAc/GalNAc_ST"/>
</dbReference>
<dbReference type="Proteomes" id="UP000694865">
    <property type="component" value="Unplaced"/>
</dbReference>
<organism evidence="3 4">
    <name type="scientific">Saccoglossus kowalevskii</name>
    <name type="common">Acorn worm</name>
    <dbReference type="NCBI Taxonomy" id="10224"/>
    <lineage>
        <taxon>Eukaryota</taxon>
        <taxon>Metazoa</taxon>
        <taxon>Hemichordata</taxon>
        <taxon>Enteropneusta</taxon>
        <taxon>Harrimaniidae</taxon>
        <taxon>Saccoglossus</taxon>
    </lineage>
</organism>
<dbReference type="Gene3D" id="3.40.50.300">
    <property type="entry name" value="P-loop containing nucleotide triphosphate hydrolases"/>
    <property type="match status" value="1"/>
</dbReference>
<dbReference type="Pfam" id="PF00685">
    <property type="entry name" value="Sulfotransfer_1"/>
    <property type="match status" value="1"/>
</dbReference>
<dbReference type="PANTHER" id="PTHR10704">
    <property type="entry name" value="CARBOHYDRATE SULFOTRANSFERASE"/>
    <property type="match status" value="1"/>
</dbReference>
<evidence type="ECO:0000313" key="3">
    <source>
        <dbReference type="Proteomes" id="UP000694865"/>
    </source>
</evidence>
<sequence length="373" mass="43153">MERRLMLWFIVCIVLSILTTLFMRCLDWSYLSSKDIPMTVSENIEIPASQNIRITAIKKVKPIHVLINARMRTGSSLTGRYFSNHPGFMYLYEPELALRKSFHYNVYNDSAANIEKLQKPFYKIIEGFFDCDYTRCPELLPVINKTKWMKSSNGLAHLEGPQFNAKRISEICMTKAHRVVKTVRINDISKGLETLKKYDAKVIQIVRDPRAMINSRIKFEHLDTCEKQGKSAQKISDASKNYCIWLKTNIDAVRNGSEWLKKHYMIVRYEDLTSRPRQLVLQMYAFIGVSATDEIDKILSSQKSKPVNAVAWRYSLPFNQTRIVQNNCHDDIFETLGYVTVHNKNQQHNNSLTLITSSSPHISKLITLESDSE</sequence>
<proteinExistence type="predicted"/>
<dbReference type="InterPro" id="IPR000863">
    <property type="entry name" value="Sulfotransferase_dom"/>
</dbReference>
<name>A0ABM0MR72_SACKO</name>
<dbReference type="SUPFAM" id="SSF52540">
    <property type="entry name" value="P-loop containing nucleoside triphosphate hydrolases"/>
    <property type="match status" value="1"/>
</dbReference>
<gene>
    <name evidence="4" type="primary">LOC102809065</name>
</gene>
<accession>A0ABM0MR72</accession>
<reference evidence="4" key="1">
    <citation type="submission" date="2025-08" db="UniProtKB">
        <authorList>
            <consortium name="RefSeq"/>
        </authorList>
    </citation>
    <scope>IDENTIFICATION</scope>
    <source>
        <tissue evidence="4">Testes</tissue>
    </source>
</reference>
<feature type="transmembrane region" description="Helical" evidence="1">
    <location>
        <begin position="6"/>
        <end position="26"/>
    </location>
</feature>
<keyword evidence="1" id="KW-1133">Transmembrane helix</keyword>
<feature type="domain" description="Sulfotransferase" evidence="2">
    <location>
        <begin position="188"/>
        <end position="300"/>
    </location>
</feature>
<keyword evidence="1" id="KW-0472">Membrane</keyword>
<keyword evidence="3" id="KW-1185">Reference proteome</keyword>
<dbReference type="InterPro" id="IPR027417">
    <property type="entry name" value="P-loop_NTPase"/>
</dbReference>
<evidence type="ECO:0000259" key="2">
    <source>
        <dbReference type="Pfam" id="PF00685"/>
    </source>
</evidence>
<evidence type="ECO:0000256" key="1">
    <source>
        <dbReference type="SAM" id="Phobius"/>
    </source>
</evidence>